<dbReference type="PANTHER" id="PTHR34585">
    <property type="match status" value="1"/>
</dbReference>
<comment type="caution">
    <text evidence="2">The sequence shown here is derived from an EMBL/GenBank/DDBJ whole genome shotgun (WGS) entry which is preliminary data.</text>
</comment>
<dbReference type="SUPFAM" id="SSF46955">
    <property type="entry name" value="Putative DNA-binding domain"/>
    <property type="match status" value="1"/>
</dbReference>
<dbReference type="PANTHER" id="PTHR34585:SF22">
    <property type="entry name" value="HELIX-TURN-HELIX DOMAIN-CONTAINING PROTEIN"/>
    <property type="match status" value="1"/>
</dbReference>
<gene>
    <name evidence="2" type="ORF">LEA_14182</name>
</gene>
<feature type="domain" description="Helix-turn-helix" evidence="1">
    <location>
        <begin position="43"/>
        <end position="89"/>
    </location>
</feature>
<protein>
    <recommendedName>
        <fullName evidence="1">Helix-turn-helix domain-containing protein</fullName>
    </recommendedName>
</protein>
<sequence>MSNEVMTRNSEWMNHIVNHLNRMVDNFERAVMNYRPMLGGERFMTDKELCARLQLSRRTLQDYRNNGVIPYIQLGGKILYRESDIQKILMANYREAYRMKGCRRMSLMSV</sequence>
<dbReference type="InterPro" id="IPR041657">
    <property type="entry name" value="HTH_17"/>
</dbReference>
<evidence type="ECO:0000313" key="2">
    <source>
        <dbReference type="EMBL" id="EKC57805.1"/>
    </source>
</evidence>
<evidence type="ECO:0000259" key="1">
    <source>
        <dbReference type="Pfam" id="PF12728"/>
    </source>
</evidence>
<dbReference type="EMBL" id="AJWY01009628">
    <property type="protein sequence ID" value="EKC57805.1"/>
    <property type="molecule type" value="Genomic_DNA"/>
</dbReference>
<accession>K1SVD0</accession>
<dbReference type="Pfam" id="PF12728">
    <property type="entry name" value="HTH_17"/>
    <property type="match status" value="1"/>
</dbReference>
<reference evidence="2" key="1">
    <citation type="journal article" date="2013" name="Environ. Microbiol.">
        <title>Microbiota from the distal guts of lean and obese adolescents exhibit partial functional redundancy besides clear differences in community structure.</title>
        <authorList>
            <person name="Ferrer M."/>
            <person name="Ruiz A."/>
            <person name="Lanza F."/>
            <person name="Haange S.B."/>
            <person name="Oberbach A."/>
            <person name="Till H."/>
            <person name="Bargiela R."/>
            <person name="Campoy C."/>
            <person name="Segura M.T."/>
            <person name="Richter M."/>
            <person name="von Bergen M."/>
            <person name="Seifert J."/>
            <person name="Suarez A."/>
        </authorList>
    </citation>
    <scope>NUCLEOTIDE SEQUENCE</scope>
</reference>
<dbReference type="InterPro" id="IPR009061">
    <property type="entry name" value="DNA-bd_dom_put_sf"/>
</dbReference>
<name>K1SVD0_9ZZZZ</name>
<proteinExistence type="predicted"/>
<organism evidence="2">
    <name type="scientific">human gut metagenome</name>
    <dbReference type="NCBI Taxonomy" id="408170"/>
    <lineage>
        <taxon>unclassified sequences</taxon>
        <taxon>metagenomes</taxon>
        <taxon>organismal metagenomes</taxon>
    </lineage>
</organism>
<dbReference type="AlphaFoldDB" id="K1SVD0"/>